<organism evidence="6 7">
    <name type="scientific">Deinococcus carri</name>
    <dbReference type="NCBI Taxonomy" id="1211323"/>
    <lineage>
        <taxon>Bacteria</taxon>
        <taxon>Thermotogati</taxon>
        <taxon>Deinococcota</taxon>
        <taxon>Deinococci</taxon>
        <taxon>Deinococcales</taxon>
        <taxon>Deinococcaceae</taxon>
        <taxon>Deinococcus</taxon>
    </lineage>
</organism>
<comment type="similarity">
    <text evidence="1">Belongs to the LysR transcriptional regulatory family.</text>
</comment>
<dbReference type="PROSITE" id="PS50931">
    <property type="entry name" value="HTH_LYSR"/>
    <property type="match status" value="1"/>
</dbReference>
<evidence type="ECO:0000256" key="4">
    <source>
        <dbReference type="ARBA" id="ARBA00023163"/>
    </source>
</evidence>
<dbReference type="Pfam" id="PF03466">
    <property type="entry name" value="LysR_substrate"/>
    <property type="match status" value="1"/>
</dbReference>
<evidence type="ECO:0000259" key="5">
    <source>
        <dbReference type="PROSITE" id="PS50931"/>
    </source>
</evidence>
<evidence type="ECO:0000313" key="6">
    <source>
        <dbReference type="EMBL" id="GAA5512779.1"/>
    </source>
</evidence>
<evidence type="ECO:0000256" key="1">
    <source>
        <dbReference type="ARBA" id="ARBA00009437"/>
    </source>
</evidence>
<dbReference type="SUPFAM" id="SSF46785">
    <property type="entry name" value="Winged helix' DNA-binding domain"/>
    <property type="match status" value="1"/>
</dbReference>
<sequence length="298" mass="32265">MTPIYSPYVQIHQLEALIAIVEAGSFTLAAERLGVSQSALSHAIATLERELGVTVLERGRQGARPTGVGERLLPHVHEVLARLERIRAEAAGTAHLVTGRVRLGSIPSATVDFLPRVLAAFGRQYPQVELVLLEEPSQGTGRLLEWLTSHTIDVALLELPVTDFETVPLLHDELCAVVPATSPLAGQPDVRVRELASEVFVLSRYSSEHLIEEAYRREGLTPNIRYEVQDLGTLVSLVREGLGVSLVPRLALPRAPEGVALLPISPRPTRQLGFVVRSLADASPAVQALIQKARALSG</sequence>
<evidence type="ECO:0000256" key="2">
    <source>
        <dbReference type="ARBA" id="ARBA00023015"/>
    </source>
</evidence>
<dbReference type="InterPro" id="IPR036390">
    <property type="entry name" value="WH_DNA-bd_sf"/>
</dbReference>
<dbReference type="Gene3D" id="1.10.10.10">
    <property type="entry name" value="Winged helix-like DNA-binding domain superfamily/Winged helix DNA-binding domain"/>
    <property type="match status" value="1"/>
</dbReference>
<accession>A0ABP9W626</accession>
<gene>
    <name evidence="6" type="primary">gltC</name>
    <name evidence="6" type="ORF">Dcar01_01503</name>
</gene>
<keyword evidence="3" id="KW-0238">DNA-binding</keyword>
<dbReference type="InterPro" id="IPR000847">
    <property type="entry name" value="LysR_HTH_N"/>
</dbReference>
<dbReference type="Proteomes" id="UP001401887">
    <property type="component" value="Unassembled WGS sequence"/>
</dbReference>
<dbReference type="PRINTS" id="PR00039">
    <property type="entry name" value="HTHLYSR"/>
</dbReference>
<name>A0ABP9W626_9DEIO</name>
<keyword evidence="7" id="KW-1185">Reference proteome</keyword>
<dbReference type="InterPro" id="IPR050950">
    <property type="entry name" value="HTH-type_LysR_regulators"/>
</dbReference>
<dbReference type="Pfam" id="PF00126">
    <property type="entry name" value="HTH_1"/>
    <property type="match status" value="1"/>
</dbReference>
<dbReference type="CDD" id="cd05466">
    <property type="entry name" value="PBP2_LTTR_substrate"/>
    <property type="match status" value="1"/>
</dbReference>
<evidence type="ECO:0000256" key="3">
    <source>
        <dbReference type="ARBA" id="ARBA00023125"/>
    </source>
</evidence>
<dbReference type="InterPro" id="IPR036388">
    <property type="entry name" value="WH-like_DNA-bd_sf"/>
</dbReference>
<protein>
    <submittedName>
        <fullName evidence="6">HTH-type transcriptional regulator GltC</fullName>
    </submittedName>
</protein>
<keyword evidence="2" id="KW-0805">Transcription regulation</keyword>
<dbReference type="InterPro" id="IPR005119">
    <property type="entry name" value="LysR_subst-bd"/>
</dbReference>
<evidence type="ECO:0000313" key="7">
    <source>
        <dbReference type="Proteomes" id="UP001401887"/>
    </source>
</evidence>
<comment type="caution">
    <text evidence="6">The sequence shown here is derived from an EMBL/GenBank/DDBJ whole genome shotgun (WGS) entry which is preliminary data.</text>
</comment>
<dbReference type="SUPFAM" id="SSF53850">
    <property type="entry name" value="Periplasmic binding protein-like II"/>
    <property type="match status" value="1"/>
</dbReference>
<keyword evidence="4" id="KW-0804">Transcription</keyword>
<dbReference type="EMBL" id="BAABRP010000004">
    <property type="protein sequence ID" value="GAA5512779.1"/>
    <property type="molecule type" value="Genomic_DNA"/>
</dbReference>
<feature type="domain" description="HTH lysR-type" evidence="5">
    <location>
        <begin position="9"/>
        <end position="66"/>
    </location>
</feature>
<dbReference type="PANTHER" id="PTHR30419">
    <property type="entry name" value="HTH-TYPE TRANSCRIPTIONAL REGULATOR YBHD"/>
    <property type="match status" value="1"/>
</dbReference>
<reference evidence="6 7" key="1">
    <citation type="submission" date="2024-02" db="EMBL/GenBank/DDBJ databases">
        <title>Deinococcus carri NBRC 110142.</title>
        <authorList>
            <person name="Ichikawa N."/>
            <person name="Katano-Makiyama Y."/>
            <person name="Hidaka K."/>
        </authorList>
    </citation>
    <scope>NUCLEOTIDE SEQUENCE [LARGE SCALE GENOMIC DNA]</scope>
    <source>
        <strain evidence="6 7">NBRC 110142</strain>
    </source>
</reference>
<dbReference type="Gene3D" id="3.40.190.290">
    <property type="match status" value="1"/>
</dbReference>
<proteinExistence type="inferred from homology"/>